<dbReference type="PATRIC" id="fig|1423775.4.peg.1658"/>
<dbReference type="PROSITE" id="PS50932">
    <property type="entry name" value="HTH_LACI_2"/>
    <property type="match status" value="1"/>
</dbReference>
<dbReference type="CDD" id="cd01392">
    <property type="entry name" value="HTH_LacI"/>
    <property type="match status" value="1"/>
</dbReference>
<dbReference type="InterPro" id="IPR001761">
    <property type="entry name" value="Peripla_BP/Lac1_sug-bd_dom"/>
</dbReference>
<dbReference type="SUPFAM" id="SSF47413">
    <property type="entry name" value="lambda repressor-like DNA-binding domains"/>
    <property type="match status" value="1"/>
</dbReference>
<dbReference type="Proteomes" id="UP000051248">
    <property type="component" value="Unassembled WGS sequence"/>
</dbReference>
<evidence type="ECO:0000256" key="1">
    <source>
        <dbReference type="ARBA" id="ARBA00023015"/>
    </source>
</evidence>
<dbReference type="Gene3D" id="1.10.260.40">
    <property type="entry name" value="lambda repressor-like DNA-binding domains"/>
    <property type="match status" value="1"/>
</dbReference>
<evidence type="ECO:0000313" key="6">
    <source>
        <dbReference type="Proteomes" id="UP000051248"/>
    </source>
</evidence>
<dbReference type="EMBL" id="AZDZ01000019">
    <property type="protein sequence ID" value="KRK79261.1"/>
    <property type="molecule type" value="Genomic_DNA"/>
</dbReference>
<accession>A0A0R1K6M3</accession>
<organism evidence="5 6">
    <name type="scientific">Companilactobacillus nodensis DSM 19682 = JCM 14932 = NBRC 107160</name>
    <dbReference type="NCBI Taxonomy" id="1423775"/>
    <lineage>
        <taxon>Bacteria</taxon>
        <taxon>Bacillati</taxon>
        <taxon>Bacillota</taxon>
        <taxon>Bacilli</taxon>
        <taxon>Lactobacillales</taxon>
        <taxon>Lactobacillaceae</taxon>
        <taxon>Companilactobacillus</taxon>
    </lineage>
</organism>
<dbReference type="AlphaFoldDB" id="A0A0R1K6M3"/>
<dbReference type="GO" id="GO:0000976">
    <property type="term" value="F:transcription cis-regulatory region binding"/>
    <property type="evidence" value="ECO:0007669"/>
    <property type="project" value="TreeGrafter"/>
</dbReference>
<sequence length="318" mass="36433">MNIHDIAKISGYSVSTVSRVINNHDYVSDKTRQDIQKVINHFDYVPNDVARDLSNGKTYNIGVVLPHTDHPYYTQLVEGIISAAFPAGYKIVMLPSKFEADLEMDYLNRLRRKAYDAIIFTSHVIPLEELLKYQQYGSIVICHNPGDLNIAAAYTRRENSYMEAFNWIKSQGSQKIGILLNRDYSVSATAQKTFKSYEKIFGSTPDERLLKTDITTYQDGYDAAKQFHQNEYEPDIYFTNGDDIAAGVRQFYLDNKLSVPKLIGQENQLSSKLLNIPTINHHFHEVGKLAFELAINNEIKQLSVESEFIFRNQKNIEN</sequence>
<dbReference type="InterPro" id="IPR010982">
    <property type="entry name" value="Lambda_DNA-bd_dom_sf"/>
</dbReference>
<dbReference type="STRING" id="1423775.FD03_GL001627"/>
<dbReference type="GO" id="GO:0003700">
    <property type="term" value="F:DNA-binding transcription factor activity"/>
    <property type="evidence" value="ECO:0007669"/>
    <property type="project" value="TreeGrafter"/>
</dbReference>
<proteinExistence type="predicted"/>
<dbReference type="Pfam" id="PF00532">
    <property type="entry name" value="Peripla_BP_1"/>
    <property type="match status" value="1"/>
</dbReference>
<reference evidence="5 6" key="1">
    <citation type="journal article" date="2015" name="Genome Announc.">
        <title>Expanding the biotechnology potential of lactobacilli through comparative genomics of 213 strains and associated genera.</title>
        <authorList>
            <person name="Sun Z."/>
            <person name="Harris H.M."/>
            <person name="McCann A."/>
            <person name="Guo C."/>
            <person name="Argimon S."/>
            <person name="Zhang W."/>
            <person name="Yang X."/>
            <person name="Jeffery I.B."/>
            <person name="Cooney J.C."/>
            <person name="Kagawa T.F."/>
            <person name="Liu W."/>
            <person name="Song Y."/>
            <person name="Salvetti E."/>
            <person name="Wrobel A."/>
            <person name="Rasinkangas P."/>
            <person name="Parkhill J."/>
            <person name="Rea M.C."/>
            <person name="O'Sullivan O."/>
            <person name="Ritari J."/>
            <person name="Douillard F.P."/>
            <person name="Paul Ross R."/>
            <person name="Yang R."/>
            <person name="Briner A.E."/>
            <person name="Felis G.E."/>
            <person name="de Vos W.M."/>
            <person name="Barrangou R."/>
            <person name="Klaenhammer T.R."/>
            <person name="Caufield P.W."/>
            <person name="Cui Y."/>
            <person name="Zhang H."/>
            <person name="O'Toole P.W."/>
        </authorList>
    </citation>
    <scope>NUCLEOTIDE SEQUENCE [LARGE SCALE GENOMIC DNA]</scope>
    <source>
        <strain evidence="5 6">DSM 19682</strain>
    </source>
</reference>
<protein>
    <submittedName>
        <fullName evidence="5">Transcriptional regulator</fullName>
    </submittedName>
</protein>
<keyword evidence="2" id="KW-0238">DNA-binding</keyword>
<keyword evidence="1" id="KW-0805">Transcription regulation</keyword>
<dbReference type="InterPro" id="IPR028082">
    <property type="entry name" value="Peripla_BP_I"/>
</dbReference>
<evidence type="ECO:0000313" key="5">
    <source>
        <dbReference type="EMBL" id="KRK79261.1"/>
    </source>
</evidence>
<evidence type="ECO:0000256" key="3">
    <source>
        <dbReference type="ARBA" id="ARBA00023163"/>
    </source>
</evidence>
<dbReference type="SMART" id="SM00354">
    <property type="entry name" value="HTH_LACI"/>
    <property type="match status" value="1"/>
</dbReference>
<dbReference type="SUPFAM" id="SSF53822">
    <property type="entry name" value="Periplasmic binding protein-like I"/>
    <property type="match status" value="1"/>
</dbReference>
<dbReference type="Pfam" id="PF00356">
    <property type="entry name" value="LacI"/>
    <property type="match status" value="1"/>
</dbReference>
<name>A0A0R1K6M3_9LACO</name>
<dbReference type="PANTHER" id="PTHR30146:SF105">
    <property type="entry name" value="CATABOLITE CONTROL PROTEIN B"/>
    <property type="match status" value="1"/>
</dbReference>
<keyword evidence="3" id="KW-0804">Transcription</keyword>
<dbReference type="InterPro" id="IPR000843">
    <property type="entry name" value="HTH_LacI"/>
</dbReference>
<dbReference type="PANTHER" id="PTHR30146">
    <property type="entry name" value="LACI-RELATED TRANSCRIPTIONAL REPRESSOR"/>
    <property type="match status" value="1"/>
</dbReference>
<comment type="caution">
    <text evidence="5">The sequence shown here is derived from an EMBL/GenBank/DDBJ whole genome shotgun (WGS) entry which is preliminary data.</text>
</comment>
<evidence type="ECO:0000259" key="4">
    <source>
        <dbReference type="PROSITE" id="PS50932"/>
    </source>
</evidence>
<feature type="domain" description="HTH lacI-type" evidence="4">
    <location>
        <begin position="1"/>
        <end position="55"/>
    </location>
</feature>
<dbReference type="OrthoDB" id="9798934at2"/>
<keyword evidence="6" id="KW-1185">Reference proteome</keyword>
<dbReference type="CDD" id="cd06286">
    <property type="entry name" value="PBP1_CcpB-like"/>
    <property type="match status" value="1"/>
</dbReference>
<gene>
    <name evidence="5" type="ORF">FD03_GL001627</name>
</gene>
<evidence type="ECO:0000256" key="2">
    <source>
        <dbReference type="ARBA" id="ARBA00023125"/>
    </source>
</evidence>
<dbReference type="RefSeq" id="WP_025023156.1">
    <property type="nucleotide sequence ID" value="NZ_AZDZ01000019.1"/>
</dbReference>
<dbReference type="eggNOG" id="COG1609">
    <property type="taxonomic scope" value="Bacteria"/>
</dbReference>
<dbReference type="Gene3D" id="3.40.50.2300">
    <property type="match status" value="2"/>
</dbReference>